<evidence type="ECO:0000256" key="3">
    <source>
        <dbReference type="PROSITE-ProRule" id="PRU00169"/>
    </source>
</evidence>
<feature type="modified residue" description="4-aspartylphosphate" evidence="3">
    <location>
        <position position="54"/>
    </location>
</feature>
<dbReference type="Pfam" id="PF00072">
    <property type="entry name" value="Response_reg"/>
    <property type="match status" value="1"/>
</dbReference>
<reference evidence="5 6" key="1">
    <citation type="submission" date="2019-01" db="EMBL/GenBank/DDBJ databases">
        <authorList>
            <person name="Brito A."/>
        </authorList>
    </citation>
    <scope>NUCLEOTIDE SEQUENCE [LARGE SCALE GENOMIC DNA]</scope>
    <source>
        <strain evidence="5">1</strain>
    </source>
</reference>
<dbReference type="PANTHER" id="PTHR44591">
    <property type="entry name" value="STRESS RESPONSE REGULATOR PROTEIN 1"/>
    <property type="match status" value="1"/>
</dbReference>
<protein>
    <submittedName>
        <fullName evidence="5">Protein PilH</fullName>
    </submittedName>
</protein>
<evidence type="ECO:0000259" key="4">
    <source>
        <dbReference type="PROSITE" id="PS50110"/>
    </source>
</evidence>
<dbReference type="PANTHER" id="PTHR44591:SF14">
    <property type="entry name" value="PROTEIN PILG"/>
    <property type="match status" value="1"/>
</dbReference>
<dbReference type="Proteomes" id="UP000320055">
    <property type="component" value="Unassembled WGS sequence"/>
</dbReference>
<dbReference type="InterPro" id="IPR011006">
    <property type="entry name" value="CheY-like_superfamily"/>
</dbReference>
<dbReference type="SUPFAM" id="SSF52172">
    <property type="entry name" value="CheY-like"/>
    <property type="match status" value="1"/>
</dbReference>
<name>A0A563VPR2_9CYAN</name>
<gene>
    <name evidence="5" type="primary">pilH</name>
    <name evidence="5" type="ORF">H1P_20020</name>
</gene>
<proteinExistence type="predicted"/>
<keyword evidence="1 3" id="KW-0597">Phosphoprotein</keyword>
<accession>A0A563VPR2</accession>
<evidence type="ECO:0000256" key="2">
    <source>
        <dbReference type="ARBA" id="ARBA00023012"/>
    </source>
</evidence>
<evidence type="ECO:0000313" key="5">
    <source>
        <dbReference type="EMBL" id="VEP13413.1"/>
    </source>
</evidence>
<dbReference type="EMBL" id="CAACVJ010000112">
    <property type="protein sequence ID" value="VEP13413.1"/>
    <property type="molecule type" value="Genomic_DNA"/>
</dbReference>
<keyword evidence="6" id="KW-1185">Reference proteome</keyword>
<dbReference type="PROSITE" id="PS50110">
    <property type="entry name" value="RESPONSE_REGULATORY"/>
    <property type="match status" value="1"/>
</dbReference>
<dbReference type="OrthoDB" id="582422at2"/>
<evidence type="ECO:0000256" key="1">
    <source>
        <dbReference type="ARBA" id="ARBA00022553"/>
    </source>
</evidence>
<dbReference type="GO" id="GO:0000160">
    <property type="term" value="P:phosphorelay signal transduction system"/>
    <property type="evidence" value="ECO:0007669"/>
    <property type="project" value="UniProtKB-KW"/>
</dbReference>
<dbReference type="InterPro" id="IPR050595">
    <property type="entry name" value="Bact_response_regulator"/>
</dbReference>
<organism evidence="5 6">
    <name type="scientific">Hyella patelloides LEGE 07179</name>
    <dbReference type="NCBI Taxonomy" id="945734"/>
    <lineage>
        <taxon>Bacteria</taxon>
        <taxon>Bacillati</taxon>
        <taxon>Cyanobacteriota</taxon>
        <taxon>Cyanophyceae</taxon>
        <taxon>Pleurocapsales</taxon>
        <taxon>Hyellaceae</taxon>
        <taxon>Hyella</taxon>
    </lineage>
</organism>
<feature type="domain" description="Response regulatory" evidence="4">
    <location>
        <begin position="5"/>
        <end position="121"/>
    </location>
</feature>
<sequence>MAINTVMIVEDSMTDMELLTLYLQEEGLSVMPARSGEDAQARLQQQKPDLIVLDVILPGQSGFQLCRQLKSDPQTKSIPIVLCSTKNTEVDKQWGKMGGADAYLAKPVNRDKLLDTIRRFI</sequence>
<evidence type="ECO:0000313" key="6">
    <source>
        <dbReference type="Proteomes" id="UP000320055"/>
    </source>
</evidence>
<keyword evidence="2" id="KW-0902">Two-component regulatory system</keyword>
<dbReference type="AlphaFoldDB" id="A0A563VPR2"/>
<dbReference type="Gene3D" id="3.40.50.2300">
    <property type="match status" value="1"/>
</dbReference>
<dbReference type="InterPro" id="IPR001789">
    <property type="entry name" value="Sig_transdc_resp-reg_receiver"/>
</dbReference>
<dbReference type="SMART" id="SM00448">
    <property type="entry name" value="REC"/>
    <property type="match status" value="1"/>
</dbReference>